<dbReference type="PROSITE" id="PS50835">
    <property type="entry name" value="IG_LIKE"/>
    <property type="match status" value="1"/>
</dbReference>
<evidence type="ECO:0000313" key="6">
    <source>
        <dbReference type="Proteomes" id="UP000749559"/>
    </source>
</evidence>
<protein>
    <submittedName>
        <fullName evidence="5">Uncharacterized protein</fullName>
    </submittedName>
</protein>
<sequence length="108" mass="12107">STAMVLVEELPVELLTPLEDVSVIEKETINLECEISKPNIKANWFKNGKEIKPSKQVVPKVEGTKHFLTIKESEMDDAGNYSIKLEDVSSKCKVTVKGNPNKFFLINT</sequence>
<keyword evidence="2" id="KW-0963">Cytoplasm</keyword>
<dbReference type="AlphaFoldDB" id="A0A8J1UFY9"/>
<dbReference type="SUPFAM" id="SSF48726">
    <property type="entry name" value="Immunoglobulin"/>
    <property type="match status" value="1"/>
</dbReference>
<dbReference type="OrthoDB" id="6115582at2759"/>
<dbReference type="InterPro" id="IPR003599">
    <property type="entry name" value="Ig_sub"/>
</dbReference>
<dbReference type="Gene3D" id="2.60.40.10">
    <property type="entry name" value="Immunoglobulins"/>
    <property type="match status" value="1"/>
</dbReference>
<comment type="subcellular location">
    <subcellularLocation>
        <location evidence="1">Cytoplasm</location>
    </subcellularLocation>
</comment>
<keyword evidence="4" id="KW-1015">Disulfide bond</keyword>
<dbReference type="PANTHER" id="PTHR35971:SF5">
    <property type="entry name" value="OBSCURIN LIKE CYTOSKELETAL ADAPTOR 1"/>
    <property type="match status" value="1"/>
</dbReference>
<dbReference type="EMBL" id="CAIIXF020000058">
    <property type="protein sequence ID" value="CAH1802744.1"/>
    <property type="molecule type" value="Genomic_DNA"/>
</dbReference>
<reference evidence="5" key="1">
    <citation type="submission" date="2022-03" db="EMBL/GenBank/DDBJ databases">
        <authorList>
            <person name="Martin C."/>
        </authorList>
    </citation>
    <scope>NUCLEOTIDE SEQUENCE</scope>
</reference>
<name>A0A8J1UFY9_OWEFU</name>
<evidence type="ECO:0000256" key="4">
    <source>
        <dbReference type="ARBA" id="ARBA00023157"/>
    </source>
</evidence>
<keyword evidence="6" id="KW-1185">Reference proteome</keyword>
<comment type="caution">
    <text evidence="5">The sequence shown here is derived from an EMBL/GenBank/DDBJ whole genome shotgun (WGS) entry which is preliminary data.</text>
</comment>
<evidence type="ECO:0000256" key="2">
    <source>
        <dbReference type="ARBA" id="ARBA00022490"/>
    </source>
</evidence>
<keyword evidence="3" id="KW-0597">Phosphoprotein</keyword>
<dbReference type="Pfam" id="PF07679">
    <property type="entry name" value="I-set"/>
    <property type="match status" value="1"/>
</dbReference>
<proteinExistence type="predicted"/>
<dbReference type="GO" id="GO:0005737">
    <property type="term" value="C:cytoplasm"/>
    <property type="evidence" value="ECO:0007669"/>
    <property type="project" value="UniProtKB-SubCell"/>
</dbReference>
<dbReference type="InterPro" id="IPR007110">
    <property type="entry name" value="Ig-like_dom"/>
</dbReference>
<dbReference type="SMART" id="SM00409">
    <property type="entry name" value="IG"/>
    <property type="match status" value="1"/>
</dbReference>
<dbReference type="InterPro" id="IPR013783">
    <property type="entry name" value="Ig-like_fold"/>
</dbReference>
<dbReference type="InterPro" id="IPR052385">
    <property type="entry name" value="Obscurin/Obscurin-like_Reg"/>
</dbReference>
<evidence type="ECO:0000256" key="3">
    <source>
        <dbReference type="ARBA" id="ARBA00022553"/>
    </source>
</evidence>
<dbReference type="InterPro" id="IPR036179">
    <property type="entry name" value="Ig-like_dom_sf"/>
</dbReference>
<dbReference type="Proteomes" id="UP000749559">
    <property type="component" value="Unassembled WGS sequence"/>
</dbReference>
<gene>
    <name evidence="5" type="ORF">OFUS_LOCUS26392</name>
</gene>
<organism evidence="5 6">
    <name type="scientific">Owenia fusiformis</name>
    <name type="common">Polychaete worm</name>
    <dbReference type="NCBI Taxonomy" id="6347"/>
    <lineage>
        <taxon>Eukaryota</taxon>
        <taxon>Metazoa</taxon>
        <taxon>Spiralia</taxon>
        <taxon>Lophotrochozoa</taxon>
        <taxon>Annelida</taxon>
        <taxon>Polychaeta</taxon>
        <taxon>Sedentaria</taxon>
        <taxon>Canalipalpata</taxon>
        <taxon>Sabellida</taxon>
        <taxon>Oweniida</taxon>
        <taxon>Oweniidae</taxon>
        <taxon>Owenia</taxon>
    </lineage>
</organism>
<evidence type="ECO:0000256" key="1">
    <source>
        <dbReference type="ARBA" id="ARBA00004496"/>
    </source>
</evidence>
<accession>A0A8J1UFY9</accession>
<dbReference type="InterPro" id="IPR013098">
    <property type="entry name" value="Ig_I-set"/>
</dbReference>
<feature type="non-terminal residue" evidence="5">
    <location>
        <position position="108"/>
    </location>
</feature>
<dbReference type="FunFam" id="2.60.40.10:FF:000214">
    <property type="entry name" value="titin isoform X1"/>
    <property type="match status" value="1"/>
</dbReference>
<dbReference type="PANTHER" id="PTHR35971">
    <property type="entry name" value="SI:DKEY-31G6.6"/>
    <property type="match status" value="1"/>
</dbReference>
<evidence type="ECO:0000313" key="5">
    <source>
        <dbReference type="EMBL" id="CAH1802744.1"/>
    </source>
</evidence>